<organism evidence="2">
    <name type="scientific">Rhizophora mucronata</name>
    <name type="common">Asiatic mangrove</name>
    <dbReference type="NCBI Taxonomy" id="61149"/>
    <lineage>
        <taxon>Eukaryota</taxon>
        <taxon>Viridiplantae</taxon>
        <taxon>Streptophyta</taxon>
        <taxon>Embryophyta</taxon>
        <taxon>Tracheophyta</taxon>
        <taxon>Spermatophyta</taxon>
        <taxon>Magnoliopsida</taxon>
        <taxon>eudicotyledons</taxon>
        <taxon>Gunneridae</taxon>
        <taxon>Pentapetalae</taxon>
        <taxon>rosids</taxon>
        <taxon>fabids</taxon>
        <taxon>Malpighiales</taxon>
        <taxon>Rhizophoraceae</taxon>
        <taxon>Rhizophora</taxon>
    </lineage>
</organism>
<dbReference type="EMBL" id="GGEC01076925">
    <property type="protein sequence ID" value="MBX57409.1"/>
    <property type="molecule type" value="Transcribed_RNA"/>
</dbReference>
<protein>
    <submittedName>
        <fullName evidence="2">Uncharacterized protein</fullName>
    </submittedName>
</protein>
<accession>A0A2P2PRY3</accession>
<sequence length="67" mass="7730">MELFRIIRNHHFPFSQRSHCDPSHSREWAARGHLVPVEGCANKEDTNRNSKANSWKPISQSPAHIVL</sequence>
<proteinExistence type="predicted"/>
<evidence type="ECO:0000313" key="2">
    <source>
        <dbReference type="EMBL" id="MBX57409.1"/>
    </source>
</evidence>
<dbReference type="AlphaFoldDB" id="A0A2P2PRY3"/>
<feature type="compositionally biased region" description="Polar residues" evidence="1">
    <location>
        <begin position="49"/>
        <end position="67"/>
    </location>
</feature>
<evidence type="ECO:0000256" key="1">
    <source>
        <dbReference type="SAM" id="MobiDB-lite"/>
    </source>
</evidence>
<reference evidence="2" key="1">
    <citation type="submission" date="2018-02" db="EMBL/GenBank/DDBJ databases">
        <title>Rhizophora mucronata_Transcriptome.</title>
        <authorList>
            <person name="Meera S.P."/>
            <person name="Sreeshan A."/>
            <person name="Augustine A."/>
        </authorList>
    </citation>
    <scope>NUCLEOTIDE SEQUENCE</scope>
    <source>
        <tissue evidence="2">Leaf</tissue>
    </source>
</reference>
<feature type="region of interest" description="Disordered" evidence="1">
    <location>
        <begin position="39"/>
        <end position="67"/>
    </location>
</feature>
<name>A0A2P2PRY3_RHIMU</name>